<feature type="transmembrane region" description="Helical" evidence="5">
    <location>
        <begin position="252"/>
        <end position="273"/>
    </location>
</feature>
<dbReference type="RefSeq" id="WP_155310397.1">
    <property type="nucleotide sequence ID" value="NZ_AP021876.1"/>
</dbReference>
<accession>A0A5K7ZPV3</accession>
<keyword evidence="2 5" id="KW-0812">Transmembrane</keyword>
<feature type="transmembrane region" description="Helical" evidence="5">
    <location>
        <begin position="68"/>
        <end position="88"/>
    </location>
</feature>
<reference evidence="6 7" key="1">
    <citation type="submission" date="2019-11" db="EMBL/GenBank/DDBJ databases">
        <title>Comparative genomics of hydrocarbon-degrading Desulfosarcina strains.</title>
        <authorList>
            <person name="Watanabe M."/>
            <person name="Kojima H."/>
            <person name="Fukui M."/>
        </authorList>
    </citation>
    <scope>NUCLEOTIDE SEQUENCE [LARGE SCALE GENOMIC DNA]</scope>
    <source>
        <strain evidence="6 7">28bB2T</strain>
    </source>
</reference>
<dbReference type="EMBL" id="AP021876">
    <property type="protein sequence ID" value="BBO81949.1"/>
    <property type="molecule type" value="Genomic_DNA"/>
</dbReference>
<protein>
    <submittedName>
        <fullName evidence="6">Energy-coupling factor transporter transmembrane protein EcfT</fullName>
    </submittedName>
</protein>
<evidence type="ECO:0000256" key="4">
    <source>
        <dbReference type="ARBA" id="ARBA00023136"/>
    </source>
</evidence>
<dbReference type="InterPro" id="IPR003339">
    <property type="entry name" value="ABC/ECF_trnsptr_transmembrane"/>
</dbReference>
<dbReference type="CDD" id="cd16914">
    <property type="entry name" value="EcfT"/>
    <property type="match status" value="1"/>
</dbReference>
<name>A0A5K7ZPV3_9BACT</name>
<evidence type="ECO:0000256" key="3">
    <source>
        <dbReference type="ARBA" id="ARBA00022989"/>
    </source>
</evidence>
<feature type="transmembrane region" description="Helical" evidence="5">
    <location>
        <begin position="153"/>
        <end position="176"/>
    </location>
</feature>
<proteinExistence type="predicted"/>
<evidence type="ECO:0000313" key="7">
    <source>
        <dbReference type="Proteomes" id="UP000425960"/>
    </source>
</evidence>
<evidence type="ECO:0000313" key="6">
    <source>
        <dbReference type="EMBL" id="BBO81949.1"/>
    </source>
</evidence>
<evidence type="ECO:0000256" key="5">
    <source>
        <dbReference type="SAM" id="Phobius"/>
    </source>
</evidence>
<dbReference type="Pfam" id="PF02361">
    <property type="entry name" value="CbiQ"/>
    <property type="match status" value="1"/>
</dbReference>
<comment type="subcellular location">
    <subcellularLocation>
        <location evidence="1">Membrane</location>
        <topology evidence="1">Multi-pass membrane protein</topology>
    </subcellularLocation>
</comment>
<gene>
    <name evidence="6" type="ORF">DSCO28_25150</name>
</gene>
<feature type="transmembrane region" description="Helical" evidence="5">
    <location>
        <begin position="196"/>
        <end position="215"/>
    </location>
</feature>
<organism evidence="6 7">
    <name type="scientific">Desulfosarcina ovata subsp. sediminis</name>
    <dbReference type="NCBI Taxonomy" id="885957"/>
    <lineage>
        <taxon>Bacteria</taxon>
        <taxon>Pseudomonadati</taxon>
        <taxon>Thermodesulfobacteriota</taxon>
        <taxon>Desulfobacteria</taxon>
        <taxon>Desulfobacterales</taxon>
        <taxon>Desulfosarcinaceae</taxon>
        <taxon>Desulfosarcina</taxon>
    </lineage>
</organism>
<dbReference type="GO" id="GO:0005886">
    <property type="term" value="C:plasma membrane"/>
    <property type="evidence" value="ECO:0007669"/>
    <property type="project" value="TreeGrafter"/>
</dbReference>
<dbReference type="KEGG" id="dov:DSCO28_25150"/>
<keyword evidence="4 5" id="KW-0472">Membrane</keyword>
<keyword evidence="3 5" id="KW-1133">Transmembrane helix</keyword>
<evidence type="ECO:0000256" key="2">
    <source>
        <dbReference type="ARBA" id="ARBA00022692"/>
    </source>
</evidence>
<dbReference type="AlphaFoldDB" id="A0A5K7ZPV3"/>
<sequence length="294" mass="33624">MLNVRKILEPSLKDTLVHRMDPRAKLIALTSVSILCLLIDKPEILMALFGLSLLGYPLARIPIRNIKILAVLLLLLVWGTIYSQSLFYQEHPRTILFTILAEDSLGMHWEGLHVFREGIEYGAIQSMRFATTTSLALLFYWTTNPSAMLSGLILLKVPYGLAFMAITSLRFIPLLISEAITVLRAQRLKGYSPFRMTNWIRTLFLALVPILANCIRRSAKLAVSVEGRSFQPDGSRTYLKGARLGFRPVDRLLLVCSLTVLPVFVFKLLYWLYANNFYYNPQFRWVYEIAANYI</sequence>
<dbReference type="PANTHER" id="PTHR33514">
    <property type="entry name" value="PROTEIN ABCI12, CHLOROPLASTIC"/>
    <property type="match status" value="1"/>
</dbReference>
<evidence type="ECO:0000256" key="1">
    <source>
        <dbReference type="ARBA" id="ARBA00004141"/>
    </source>
</evidence>
<dbReference type="Proteomes" id="UP000425960">
    <property type="component" value="Chromosome"/>
</dbReference>
<dbReference type="PANTHER" id="PTHR33514:SF13">
    <property type="entry name" value="PROTEIN ABCI12, CHLOROPLASTIC"/>
    <property type="match status" value="1"/>
</dbReference>